<name>A0ABD3SCY6_9STRA</name>
<dbReference type="InterPro" id="IPR050791">
    <property type="entry name" value="Aldo-Keto_reductase"/>
</dbReference>
<reference evidence="4 5" key="1">
    <citation type="submission" date="2024-10" db="EMBL/GenBank/DDBJ databases">
        <title>Updated reference genomes for cyclostephanoid diatoms.</title>
        <authorList>
            <person name="Roberts W.R."/>
            <person name="Alverson A.J."/>
        </authorList>
    </citation>
    <scope>NUCLEOTIDE SEQUENCE [LARGE SCALE GENOMIC DNA]</scope>
    <source>
        <strain evidence="4 5">AJA228-03</strain>
    </source>
</reference>
<dbReference type="PANTHER" id="PTHR43625:SF5">
    <property type="entry name" value="PYRIDOXAL REDUCTASE, CHLOROPLASTIC"/>
    <property type="match status" value="1"/>
</dbReference>
<comment type="caution">
    <text evidence="4">The sequence shown here is derived from an EMBL/GenBank/DDBJ whole genome shotgun (WGS) entry which is preliminary data.</text>
</comment>
<dbReference type="CDD" id="cd19093">
    <property type="entry name" value="AKR_AtPLR-like"/>
    <property type="match status" value="1"/>
</dbReference>
<proteinExistence type="predicted"/>
<dbReference type="AlphaFoldDB" id="A0ABD3SCY6"/>
<dbReference type="Pfam" id="PF00248">
    <property type="entry name" value="Aldo_ket_red"/>
    <property type="match status" value="1"/>
</dbReference>
<keyword evidence="1" id="KW-0560">Oxidoreductase</keyword>
<evidence type="ECO:0000256" key="1">
    <source>
        <dbReference type="ARBA" id="ARBA00023002"/>
    </source>
</evidence>
<accession>A0ABD3SCY6</accession>
<dbReference type="GO" id="GO:0016491">
    <property type="term" value="F:oxidoreductase activity"/>
    <property type="evidence" value="ECO:0007669"/>
    <property type="project" value="UniProtKB-KW"/>
</dbReference>
<dbReference type="SUPFAM" id="SSF51430">
    <property type="entry name" value="NAD(P)-linked oxidoreductase"/>
    <property type="match status" value="1"/>
</dbReference>
<feature type="domain" description="NADP-dependent oxidoreductase" evidence="3">
    <location>
        <begin position="47"/>
        <end position="365"/>
    </location>
</feature>
<evidence type="ECO:0000313" key="5">
    <source>
        <dbReference type="Proteomes" id="UP001530377"/>
    </source>
</evidence>
<feature type="signal peptide" evidence="2">
    <location>
        <begin position="1"/>
        <end position="22"/>
    </location>
</feature>
<feature type="chain" id="PRO_5044740923" description="NADP-dependent oxidoreductase domain-containing protein" evidence="2">
    <location>
        <begin position="23"/>
        <end position="381"/>
    </location>
</feature>
<gene>
    <name evidence="4" type="ORF">ACHAXA_002645</name>
</gene>
<dbReference type="EMBL" id="JALLPB020000069">
    <property type="protein sequence ID" value="KAL3822330.1"/>
    <property type="molecule type" value="Genomic_DNA"/>
</dbReference>
<evidence type="ECO:0000259" key="3">
    <source>
        <dbReference type="Pfam" id="PF00248"/>
    </source>
</evidence>
<keyword evidence="5" id="KW-1185">Reference proteome</keyword>
<dbReference type="InterPro" id="IPR023210">
    <property type="entry name" value="NADP_OxRdtase_dom"/>
</dbReference>
<dbReference type="Proteomes" id="UP001530377">
    <property type="component" value="Unassembled WGS sequence"/>
</dbReference>
<dbReference type="Gene3D" id="3.20.20.100">
    <property type="entry name" value="NADP-dependent oxidoreductase domain"/>
    <property type="match status" value="1"/>
</dbReference>
<evidence type="ECO:0000313" key="4">
    <source>
        <dbReference type="EMBL" id="KAL3822330.1"/>
    </source>
</evidence>
<evidence type="ECO:0000256" key="2">
    <source>
        <dbReference type="SAM" id="SignalP"/>
    </source>
</evidence>
<keyword evidence="2" id="KW-0732">Signal</keyword>
<dbReference type="InterPro" id="IPR036812">
    <property type="entry name" value="NAD(P)_OxRdtase_dom_sf"/>
</dbReference>
<organism evidence="4 5">
    <name type="scientific">Cyclostephanos tholiformis</name>
    <dbReference type="NCBI Taxonomy" id="382380"/>
    <lineage>
        <taxon>Eukaryota</taxon>
        <taxon>Sar</taxon>
        <taxon>Stramenopiles</taxon>
        <taxon>Ochrophyta</taxon>
        <taxon>Bacillariophyta</taxon>
        <taxon>Coscinodiscophyceae</taxon>
        <taxon>Thalassiosirophycidae</taxon>
        <taxon>Stephanodiscales</taxon>
        <taxon>Stephanodiscaceae</taxon>
        <taxon>Cyclostephanos</taxon>
    </lineage>
</organism>
<sequence>MVPRYLLSMALCHCLSIRLVSGLVDNLIGRNKIVGRVSAGPIDISSMGCGTWSWGNKLLWDYDPSQDEEIYRAYRVVRDAGVTMFDTADSYGTLELNGRAEILLGQFERRYQEEKSSSKTQFNFGKFLGNSDADAKSSRQQVATKFAPYPWRITRGSLVQAARESLKRLEQDKLSVAQLHWSTANYQPFQEGALWEGIADVYDAGLCEAVGISNYGPVQLSRFSVRMKERDVPIAIAQVQYSLMTARNNEILDACNDAGCRLISYSPLCLGLLTGKYDLDNLPRPGNPRRQLFRELLPGAQPLLGTLKAVAKEVGKTPSQIAINWAICKGTVPIPGARNMAQAEENLGSVGWKLTNAAVAELDAASAGLKKYMIENIFQTR</sequence>
<protein>
    <recommendedName>
        <fullName evidence="3">NADP-dependent oxidoreductase domain-containing protein</fullName>
    </recommendedName>
</protein>
<dbReference type="PANTHER" id="PTHR43625">
    <property type="entry name" value="AFLATOXIN B1 ALDEHYDE REDUCTASE"/>
    <property type="match status" value="1"/>
</dbReference>